<name>A0A371HUN2_MUCPR</name>
<dbReference type="Pfam" id="PF23282">
    <property type="entry name" value="WHD_ROQ1"/>
    <property type="match status" value="1"/>
</dbReference>
<organism evidence="6 7">
    <name type="scientific">Mucuna pruriens</name>
    <name type="common">Velvet bean</name>
    <name type="synonym">Dolichos pruriens</name>
    <dbReference type="NCBI Taxonomy" id="157652"/>
    <lineage>
        <taxon>Eukaryota</taxon>
        <taxon>Viridiplantae</taxon>
        <taxon>Streptophyta</taxon>
        <taxon>Embryophyta</taxon>
        <taxon>Tracheophyta</taxon>
        <taxon>Spermatophyta</taxon>
        <taxon>Magnoliopsida</taxon>
        <taxon>eudicotyledons</taxon>
        <taxon>Gunneridae</taxon>
        <taxon>Pentapetalae</taxon>
        <taxon>rosids</taxon>
        <taxon>fabids</taxon>
        <taxon>Fabales</taxon>
        <taxon>Fabaceae</taxon>
        <taxon>Papilionoideae</taxon>
        <taxon>50 kb inversion clade</taxon>
        <taxon>NPAAA clade</taxon>
        <taxon>indigoferoid/millettioid clade</taxon>
        <taxon>Phaseoleae</taxon>
        <taxon>Mucuna</taxon>
    </lineage>
</organism>
<dbReference type="InterPro" id="IPR058192">
    <property type="entry name" value="WHD_ROQ1-like"/>
</dbReference>
<keyword evidence="7" id="KW-1185">Reference proteome</keyword>
<dbReference type="InterPro" id="IPR036390">
    <property type="entry name" value="WH_DNA-bd_sf"/>
</dbReference>
<dbReference type="InterPro" id="IPR027417">
    <property type="entry name" value="P-loop_NTPase"/>
</dbReference>
<comment type="caution">
    <text evidence="6">The sequence shown here is derived from an EMBL/GenBank/DDBJ whole genome shotgun (WGS) entry which is preliminary data.</text>
</comment>
<keyword evidence="3" id="KW-0611">Plant defense</keyword>
<dbReference type="PANTHER" id="PTHR11017">
    <property type="entry name" value="LEUCINE-RICH REPEAT-CONTAINING PROTEIN"/>
    <property type="match status" value="1"/>
</dbReference>
<evidence type="ECO:0000259" key="5">
    <source>
        <dbReference type="PROSITE" id="PS50104"/>
    </source>
</evidence>
<dbReference type="Proteomes" id="UP000257109">
    <property type="component" value="Unassembled WGS sequence"/>
</dbReference>
<dbReference type="SUPFAM" id="SSF52200">
    <property type="entry name" value="Toll/Interleukin receptor TIR domain"/>
    <property type="match status" value="1"/>
</dbReference>
<keyword evidence="4" id="KW-0520">NAD</keyword>
<dbReference type="InterPro" id="IPR042197">
    <property type="entry name" value="Apaf_helical"/>
</dbReference>
<accession>A0A371HUN2</accession>
<evidence type="ECO:0000256" key="2">
    <source>
        <dbReference type="ARBA" id="ARBA00022737"/>
    </source>
</evidence>
<dbReference type="SMART" id="SM00255">
    <property type="entry name" value="TIR"/>
    <property type="match status" value="1"/>
</dbReference>
<dbReference type="AlphaFoldDB" id="A0A371HUN2"/>
<dbReference type="PANTHER" id="PTHR11017:SF259">
    <property type="entry name" value="ADP-RIBOSYL CYCLASE_CYCLIC ADP-RIBOSE HYDROLASE"/>
    <property type="match status" value="1"/>
</dbReference>
<evidence type="ECO:0000313" key="7">
    <source>
        <dbReference type="Proteomes" id="UP000257109"/>
    </source>
</evidence>
<feature type="domain" description="TIR" evidence="5">
    <location>
        <begin position="15"/>
        <end position="184"/>
    </location>
</feature>
<dbReference type="Pfam" id="PF00931">
    <property type="entry name" value="NB-ARC"/>
    <property type="match status" value="1"/>
</dbReference>
<dbReference type="SUPFAM" id="SSF52540">
    <property type="entry name" value="P-loop containing nucleoside triphosphate hydrolases"/>
    <property type="match status" value="1"/>
</dbReference>
<sequence>MPSNAIMVSTASSSYLYDVFVSFRGEDTRNNFTAFLFEALRKNGIDAFKDDADLKKGESIAPELLQAIQASRIFIIVFSKDYSSSTWCLRELLQICNCIATSSRHVLPIFYDVHPSEVRKQSGYFEKAFAEHEERFREDKEKMEEVQRWKDALTQVANLSGWDIQNESQPAMIQQIVERIKNIIGPKFLSLPNDNLVGMQSRVEALTKLLRLDLVDEVRVVGISGMPGIGKSTVARALYENIANRYDYIRYIDDVSQIYRHSGQLGVQKRLLCLSSNEKDLEICNVSEGTCLVWNRLHNARALVIFDNVDQMEQLQIFSGNRDSMLRECLGGGSRIIIISNDEQILKTHGVDNVYQVQPLGSKDAYELFCKKAFRGIEIIARDYYEKVMRDVLSYAEGHPLAIQVLGSSMHSKSIAQWESTLAKLREHNNKDIMKVLRLGFDELDDTNKEIFLDIACFFNHKEVQKVTEILDFRGFHPECGLQDLADKSLITIKCIVKEKSPNQPSYWSRLWEYKDLQKIMSNNMAADNLEAIVLESHGITNSPIAVNADIISKMSHLKLLVINHFKTFGSLDYLSNELGYLTLNRYPYESLPSIAESSNYGKAQRSSNGGKPLYFEE</sequence>
<evidence type="ECO:0000256" key="4">
    <source>
        <dbReference type="ARBA" id="ARBA00023027"/>
    </source>
</evidence>
<dbReference type="InterPro" id="IPR002182">
    <property type="entry name" value="NB-ARC"/>
</dbReference>
<dbReference type="OrthoDB" id="1627220at2759"/>
<dbReference type="GO" id="GO:0043531">
    <property type="term" value="F:ADP binding"/>
    <property type="evidence" value="ECO:0007669"/>
    <property type="project" value="InterPro"/>
</dbReference>
<dbReference type="FunFam" id="3.40.50.10140:FF:000007">
    <property type="entry name" value="Disease resistance protein (TIR-NBS-LRR class)"/>
    <property type="match status" value="1"/>
</dbReference>
<proteinExistence type="predicted"/>
<dbReference type="STRING" id="157652.A0A371HUN2"/>
<evidence type="ECO:0000256" key="3">
    <source>
        <dbReference type="ARBA" id="ARBA00022821"/>
    </source>
</evidence>
<dbReference type="Gene3D" id="3.40.50.300">
    <property type="entry name" value="P-loop containing nucleotide triphosphate hydrolases"/>
    <property type="match status" value="1"/>
</dbReference>
<dbReference type="InterPro" id="IPR000157">
    <property type="entry name" value="TIR_dom"/>
</dbReference>
<dbReference type="Gene3D" id="3.40.50.10140">
    <property type="entry name" value="Toll/interleukin-1 receptor homology (TIR) domain"/>
    <property type="match status" value="1"/>
</dbReference>
<dbReference type="SUPFAM" id="SSF46785">
    <property type="entry name" value="Winged helix' DNA-binding domain"/>
    <property type="match status" value="1"/>
</dbReference>
<reference evidence="6" key="1">
    <citation type="submission" date="2018-05" db="EMBL/GenBank/DDBJ databases">
        <title>Draft genome of Mucuna pruriens seed.</title>
        <authorList>
            <person name="Nnadi N.E."/>
            <person name="Vos R."/>
            <person name="Hasami M.H."/>
            <person name="Devisetty U.K."/>
            <person name="Aguiy J.C."/>
        </authorList>
    </citation>
    <scope>NUCLEOTIDE SEQUENCE [LARGE SCALE GENOMIC DNA]</scope>
    <source>
        <strain evidence="6">JCA_2017</strain>
    </source>
</reference>
<dbReference type="InterPro" id="IPR044974">
    <property type="entry name" value="Disease_R_plants"/>
</dbReference>
<keyword evidence="2" id="KW-0677">Repeat</keyword>
<gene>
    <name evidence="6" type="primary">N</name>
    <name evidence="6" type="ORF">CR513_09512</name>
</gene>
<dbReference type="GO" id="GO:0007165">
    <property type="term" value="P:signal transduction"/>
    <property type="evidence" value="ECO:0007669"/>
    <property type="project" value="InterPro"/>
</dbReference>
<keyword evidence="1" id="KW-0433">Leucine-rich repeat</keyword>
<feature type="non-terminal residue" evidence="6">
    <location>
        <position position="1"/>
    </location>
</feature>
<evidence type="ECO:0000256" key="1">
    <source>
        <dbReference type="ARBA" id="ARBA00022614"/>
    </source>
</evidence>
<evidence type="ECO:0000313" key="6">
    <source>
        <dbReference type="EMBL" id="RDY06492.1"/>
    </source>
</evidence>
<dbReference type="Pfam" id="PF01582">
    <property type="entry name" value="TIR"/>
    <property type="match status" value="1"/>
</dbReference>
<dbReference type="InterPro" id="IPR035897">
    <property type="entry name" value="Toll_tir_struct_dom_sf"/>
</dbReference>
<dbReference type="PROSITE" id="PS50104">
    <property type="entry name" value="TIR"/>
    <property type="match status" value="1"/>
</dbReference>
<protein>
    <submittedName>
        <fullName evidence="6">TMV resistance protein N</fullName>
    </submittedName>
</protein>
<dbReference type="PRINTS" id="PR00364">
    <property type="entry name" value="DISEASERSIST"/>
</dbReference>
<dbReference type="Gene3D" id="1.10.8.430">
    <property type="entry name" value="Helical domain of apoptotic protease-activating factors"/>
    <property type="match status" value="1"/>
</dbReference>
<dbReference type="EMBL" id="QJKJ01001678">
    <property type="protein sequence ID" value="RDY06492.1"/>
    <property type="molecule type" value="Genomic_DNA"/>
</dbReference>
<dbReference type="GO" id="GO:0006952">
    <property type="term" value="P:defense response"/>
    <property type="evidence" value="ECO:0007669"/>
    <property type="project" value="UniProtKB-KW"/>
</dbReference>